<sequence length="66" mass="7381">MMIQVDERGKSRIASIPESPNTQQSPHGEEILPMIKYTLRIKRPTRGADLSLSLVCLSLFLLLSLS</sequence>
<evidence type="ECO:0000313" key="3">
    <source>
        <dbReference type="Proteomes" id="UP000595437"/>
    </source>
</evidence>
<evidence type="ECO:0000256" key="1">
    <source>
        <dbReference type="SAM" id="MobiDB-lite"/>
    </source>
</evidence>
<organism evidence="2 3">
    <name type="scientific">Caligus rogercresseyi</name>
    <name type="common">Sea louse</name>
    <dbReference type="NCBI Taxonomy" id="217165"/>
    <lineage>
        <taxon>Eukaryota</taxon>
        <taxon>Metazoa</taxon>
        <taxon>Ecdysozoa</taxon>
        <taxon>Arthropoda</taxon>
        <taxon>Crustacea</taxon>
        <taxon>Multicrustacea</taxon>
        <taxon>Hexanauplia</taxon>
        <taxon>Copepoda</taxon>
        <taxon>Siphonostomatoida</taxon>
        <taxon>Caligidae</taxon>
        <taxon>Caligus</taxon>
    </lineage>
</organism>
<evidence type="ECO:0000313" key="2">
    <source>
        <dbReference type="EMBL" id="QQP57878.1"/>
    </source>
</evidence>
<protein>
    <submittedName>
        <fullName evidence="2">Uncharacterized protein</fullName>
    </submittedName>
</protein>
<accession>A0A7T8KLD2</accession>
<feature type="region of interest" description="Disordered" evidence="1">
    <location>
        <begin position="1"/>
        <end position="28"/>
    </location>
</feature>
<proteinExistence type="predicted"/>
<dbReference type="AlphaFoldDB" id="A0A7T8KLD2"/>
<keyword evidence="3" id="KW-1185">Reference proteome</keyword>
<name>A0A7T8KLD2_CALRO</name>
<dbReference type="Proteomes" id="UP000595437">
    <property type="component" value="Chromosome 2"/>
</dbReference>
<reference evidence="3" key="1">
    <citation type="submission" date="2021-01" db="EMBL/GenBank/DDBJ databases">
        <title>Caligus Genome Assembly.</title>
        <authorList>
            <person name="Gallardo-Escarate C."/>
        </authorList>
    </citation>
    <scope>NUCLEOTIDE SEQUENCE [LARGE SCALE GENOMIC DNA]</scope>
</reference>
<feature type="compositionally biased region" description="Basic and acidic residues" evidence="1">
    <location>
        <begin position="1"/>
        <end position="10"/>
    </location>
</feature>
<dbReference type="EMBL" id="CP045891">
    <property type="protein sequence ID" value="QQP57878.1"/>
    <property type="molecule type" value="Genomic_DNA"/>
</dbReference>
<gene>
    <name evidence="2" type="ORF">FKW44_003018</name>
</gene>